<organism evidence="5 6">
    <name type="scientific">Neobacillus pocheonensis</name>
    <dbReference type="NCBI Taxonomy" id="363869"/>
    <lineage>
        <taxon>Bacteria</taxon>
        <taxon>Bacillati</taxon>
        <taxon>Bacillota</taxon>
        <taxon>Bacilli</taxon>
        <taxon>Bacillales</taxon>
        <taxon>Bacillaceae</taxon>
        <taxon>Neobacillus</taxon>
    </lineage>
</organism>
<dbReference type="InterPro" id="IPR023772">
    <property type="entry name" value="DNA-bd_HTH_TetR-type_CS"/>
</dbReference>
<reference evidence="5 6" key="1">
    <citation type="submission" date="2022-06" db="EMBL/GenBank/DDBJ databases">
        <authorList>
            <person name="Jeon C.O."/>
        </authorList>
    </citation>
    <scope>NUCLEOTIDE SEQUENCE [LARGE SCALE GENOMIC DNA]</scope>
    <source>
        <strain evidence="5 6">KCTC 13943</strain>
    </source>
</reference>
<name>A0ABT0W7Y5_9BACI</name>
<dbReference type="InterPro" id="IPR009057">
    <property type="entry name" value="Homeodomain-like_sf"/>
</dbReference>
<dbReference type="PROSITE" id="PS01081">
    <property type="entry name" value="HTH_TETR_1"/>
    <property type="match status" value="1"/>
</dbReference>
<evidence type="ECO:0000313" key="5">
    <source>
        <dbReference type="EMBL" id="MCM2532436.1"/>
    </source>
</evidence>
<evidence type="ECO:0000259" key="4">
    <source>
        <dbReference type="PROSITE" id="PS50977"/>
    </source>
</evidence>
<sequence>MNDRKQHVIGMAHQLFIEKGFQATSIQDILEFSGISKGTFYNYFSSKNELLIAIFKTIFKKMDKERDELLIGKDRSDIGIFIKQMELQMKANKKNKLFTLFEEVMFSNDEDLKQFIKRGHLMMLRWLYHRFIDIFGESKKSYLLDCAIMFMGILHQNLHFKYMANGSGVKIHQVVRYSVDRIIKIVDEVTETGDQLVDPELLDTWLPDCKENNHGFQQKLFDSVQSLKKTLCNDEEQIKYIELLDFIQEELQNSKSPRKFLINSSLLSLKANHSESWIKELQKLEELIVTFFNSLEETSA</sequence>
<dbReference type="PRINTS" id="PR00455">
    <property type="entry name" value="HTHTETR"/>
</dbReference>
<feature type="DNA-binding region" description="H-T-H motif" evidence="3">
    <location>
        <begin position="25"/>
        <end position="44"/>
    </location>
</feature>
<dbReference type="PANTHER" id="PTHR43479:SF22">
    <property type="entry name" value="TRANSCRIPTIONAL REGULATOR, TETR FAMILY"/>
    <property type="match status" value="1"/>
</dbReference>
<dbReference type="PROSITE" id="PS50977">
    <property type="entry name" value="HTH_TETR_2"/>
    <property type="match status" value="1"/>
</dbReference>
<dbReference type="Gene3D" id="1.10.357.10">
    <property type="entry name" value="Tetracycline Repressor, domain 2"/>
    <property type="match status" value="1"/>
</dbReference>
<keyword evidence="2 3" id="KW-0238">DNA-binding</keyword>
<accession>A0ABT0W7Y5</accession>
<dbReference type="Pfam" id="PF00440">
    <property type="entry name" value="TetR_N"/>
    <property type="match status" value="1"/>
</dbReference>
<evidence type="ECO:0000313" key="6">
    <source>
        <dbReference type="Proteomes" id="UP001523262"/>
    </source>
</evidence>
<comment type="caution">
    <text evidence="5">The sequence shown here is derived from an EMBL/GenBank/DDBJ whole genome shotgun (WGS) entry which is preliminary data.</text>
</comment>
<keyword evidence="6" id="KW-1185">Reference proteome</keyword>
<dbReference type="SUPFAM" id="SSF46689">
    <property type="entry name" value="Homeodomain-like"/>
    <property type="match status" value="1"/>
</dbReference>
<gene>
    <name evidence="5" type="ORF">NDK43_08595</name>
</gene>
<evidence type="ECO:0000256" key="1">
    <source>
        <dbReference type="ARBA" id="ARBA00022491"/>
    </source>
</evidence>
<dbReference type="InterPro" id="IPR050624">
    <property type="entry name" value="HTH-type_Tx_Regulator"/>
</dbReference>
<dbReference type="EMBL" id="JAMQCR010000001">
    <property type="protein sequence ID" value="MCM2532436.1"/>
    <property type="molecule type" value="Genomic_DNA"/>
</dbReference>
<dbReference type="InterPro" id="IPR001647">
    <property type="entry name" value="HTH_TetR"/>
</dbReference>
<protein>
    <submittedName>
        <fullName evidence="5">TetR/AcrR family transcriptional regulator</fullName>
    </submittedName>
</protein>
<feature type="domain" description="HTH tetR-type" evidence="4">
    <location>
        <begin position="2"/>
        <end position="62"/>
    </location>
</feature>
<dbReference type="Proteomes" id="UP001523262">
    <property type="component" value="Unassembled WGS sequence"/>
</dbReference>
<evidence type="ECO:0000256" key="2">
    <source>
        <dbReference type="ARBA" id="ARBA00023125"/>
    </source>
</evidence>
<keyword evidence="1" id="KW-0678">Repressor</keyword>
<dbReference type="PANTHER" id="PTHR43479">
    <property type="entry name" value="ACREF/ENVCD OPERON REPRESSOR-RELATED"/>
    <property type="match status" value="1"/>
</dbReference>
<evidence type="ECO:0000256" key="3">
    <source>
        <dbReference type="PROSITE-ProRule" id="PRU00335"/>
    </source>
</evidence>
<proteinExistence type="predicted"/>